<dbReference type="OrthoDB" id="6284121at2759"/>
<proteinExistence type="predicted"/>
<feature type="compositionally biased region" description="Basic and acidic residues" evidence="1">
    <location>
        <begin position="1574"/>
        <end position="1586"/>
    </location>
</feature>
<evidence type="ECO:0000313" key="4">
    <source>
        <dbReference type="WBParaSite" id="ECPE_0000794001-mRNA-1"/>
    </source>
</evidence>
<name>A0A183ALT4_9TREM</name>
<sequence>MLVLFGNLQSPVGHSASDDSPPARRQRFPNGADVGEGELGQEDLSYHGQPAGDIWILTRTKANPQSLDWSSVNWFWTKVDCTHSSVGCPPLDFYHACTVCLPWASTATTSAQTEATASQVDEVQYAEQQLWVKTPPSIDLGRTFIVVCISQPTRSLLEEAAKQRRYWWHRARATPDTRVKSVPRSNSLSSSIMDITPDIGNAGGGSCDSVTMSVLPQSSPSSTQLHPGTFDENQTNEAAVNRTTVSLPPSPQGSSYLIQSSRRSAQRRARQLEALAVQERRLFGSRLSPSQTISGSQSHSTSPNLVPSSPSNQPSSLYSLLQSGTQRPLAAYTFSIHVPPETMTSFGPIERNKSVTDNKQSIVGEWLIPKRSHFLDLVFGPSECLGFSCTFGHGCVFLFGGLCDSDEASHDQTNAPSGSVDSRPIDEPFHRSEPLRTGDLGSLRLSAARTSQFYVLQAQSLSTQSSNSVRPGQNCSQAENSYWPNPDDAGLLFCNDQIHPFSSVFGTNPLHLHCSRDKKERVSPVNLLASQVSAKFNTSSARSPALLGLVVYHVMEEWTCLSPVEQAKLIKYNPLDSGVNLLSRAQPVYSIHNVRQLKRGQCTENRRTHSPIPMASKNSNQLPAQVSDSVSNDDCKEPLMHIQEGRVSSPSIVSRQLLSLPIEPGTRPSMVSVCGVEMDVDELRSLEDVPPEFTTAEALLRRAVKSDSIHAERLSLFARHSTSHGVSKQGSSLEDLSKRIPTERKIEEVNVEFRIPLGKMSSEVDHNQPVSPNRTARSSILTVHPPHPHPTHVARLSEELASGTEFPELNSKITAASWATMDSTELKEPEPPNSLDTGRDSENPYLPPPQEPRTWPKRTSSVDYSTLAASVNRPPAHRASELGRPSGECSVAVTESIPGMKCYGYSMHERQIQYEEHYNKEMDLVKRIQTTKERTCSSFYWTRRASMGFPPDHLHTKSTRPPSVPRKEYHPGRSMISETREQFTDPTRRQATEQLDPHLTAQKSPFMSSHQPPESKLDSLSGDRNLLPQMESRCSLSQCRATNRPCSGLGKLCFYPNRPDSEPGGWMMQGSPCRPARSQSVPNRHSTSDMVTQDPFATTYIYHPRSSLSDQQGRGSNGPFPGDYEEFHPFQSNVSLHGPVMRTSDHNIQRCIGPACGYRPAAGKPCAPPVPTSLGQRRSLLDEIHIGRANLPERYGSLTSQRKPPSEMDPRVMPYPTPRESRDPSPVKPPPTKPSSSTPKMPPKRSPRKGTETPKIPSKISPQTVEKGERELVSNAIPRKSEQLFGLVTSSGLEAELSSQGGVQMFAEKKNSEPINELPVYEKLHKSDGILMGTENKSEFPYLKQSTSKQKEDEFIRTRSDAPSFASIPSTVEPRQSEVDGFSQNIAVSHACSAQDVNEINKILREKLPDSGIGAPLEKFSDGSQLHLKLSDVDHSTGQNDKVTEDQQEALPDRYTSPHEENEVPRSHPSPRILDYENMTHSSQEVLQSTEKNPQPPTLIMSVRQTDEADVVPRDPLGHPSPDVEEMTISAEPSASASGEKKQQESKMSDLIPTAHSAVGGELKPNAEADQVLEADRSADSAKEDIEGLPPIPPRKGEDNYPGVPSANMYRTLGSTGNSPAGSRSSLNERRISSKQRKTLEEPINVWDVDSTLRAITTTEHEPPISQISSTMLHTAQPGTRDTISDRGMDLSTAAQTNITENTQLSEKESDPSTPTMYKKIKTHSLSPVQNPVKSELAENSRNISVEENAIQSLKEMEETPIQDVPAVSVTEHMSEKSPTPQKLPPEVSPSTPILVPVVEKGTFPDAVTSDGRPSKQPESMICLCRVDDPDRTCLAFAKICPSLAQSNQIPIADLSSAPISTDQTESETVEEQSKLVHPSSVNKLNQPLTLEEHRELSSARELSAVESMNRRNISDGYALYDFRKQQFLGVVPPQPLSSPSSDVLFDRSGLSFEHKSSGPSTVTSEESDGLILGNQDPRIDSPITGERFGSQKPGTTSITDRTKEVNSPDQENRHPPPQTFESNKSSKNQERDLSSPVRSQTRSRPESSHSLDKQLCAPLCRPRSVESNDSHASNFNQPDTEFSKYSILEPINTKRNSESINTRPTGCSLREQPVAKQTDLGHENILPSQEIIASLVSDQLSSETRDPTCETIRGIEKSAPQTVELPASVTHQTGSPSVSVVGNIVISGHTSNAPYPVTYDPERSEVQSAILAQTVTQTDPGNTRQSLHTTSLPIIDFREPLESQSNPISGPKIQISSESERLKQPIETQTSIDMHPNPGESENVKQLQETLKWPDLSKESDTLEIPLHAAMDIQQPVVSKEAIQIKEVSEETSPDVVPQKEQSDSGFITASNKLEPNIVSPNYILTADGIQQPNQELCGELITREPSSPVLPTESANDNSALRAITTDGLGSEKEVCSNPLSTTTVDHSKISAQIVSLDPTIAHLPCPTQPSKLLPSEESESLVPILTLYTPDFQRPDSQISAGIGKQQTHPIQLQPNGESQADLGGTNAKRLTKSHGLNFEIYHDLVLSTTTSGCVCGTELKPLDQNAFLPNSPACKVDVDTEIAYDDHGGSKSLTNSETKIFINHSLQRLPNPAHCDQESMSQNDTNSPASIKKYTLDGIQLSEDNFPDAQISIVPAEHATQVEDLSNSCSPNFPRHALKNYESNNNGHTSSIHDILITEKDYYLGQQCDQPVNKSFPAAQFSPMNPHDGDHFPNHHSDMHCEKKHRISVNASDVNEVHWDPLIRERKRIDRCRSTPPCYNRSTLFERPQTGTGCPRFRGSLLEHLDGFVRSKSNRFRHFEPMTHWDRLMRKKELFLHRSLLQTGFVSDGTNNKEITGKKIQKGKQNLECRYRRKIERQCHKKRTWLLPNYKYILHKLYAGFEPKYAHNTLQSDPEEMTRHMGRFYLQNSNLLRSSTDILTPQSACLSSNNLHFDKNAVFVRGENANESVPPVCVNYELKYSAEMKESDGLTGPESGRSVCVVTPRHVHYMPTRHGTVKEMVYNSNKITPEAQEILLIIRDTITMIMQDLAALDRQLLDRNFRACEAISEHLVLLPNMLITLLDHLHYSPAEYELVHLTSSINNLIAKIASDPVTILFHLIELGYRLNELARIFGEDLVPDNMPQVVHAIQSKLHVSKIISDFNLVIVFLFSCCKYLPVRIFVI</sequence>
<evidence type="ECO:0000256" key="1">
    <source>
        <dbReference type="SAM" id="MobiDB-lite"/>
    </source>
</evidence>
<feature type="region of interest" description="Disordered" evidence="1">
    <location>
        <begin position="1192"/>
        <end position="1274"/>
    </location>
</feature>
<dbReference type="Proteomes" id="UP000272942">
    <property type="component" value="Unassembled WGS sequence"/>
</dbReference>
<feature type="region of interest" description="Disordered" evidence="1">
    <location>
        <begin position="1952"/>
        <end position="2056"/>
    </location>
</feature>
<feature type="region of interest" description="Disordered" evidence="1">
    <location>
        <begin position="2242"/>
        <end position="2261"/>
    </location>
</feature>
<evidence type="ECO:0000313" key="2">
    <source>
        <dbReference type="EMBL" id="VDP82348.1"/>
    </source>
</evidence>
<feature type="region of interest" description="Disordered" evidence="1">
    <location>
        <begin position="1341"/>
        <end position="1378"/>
    </location>
</feature>
<feature type="region of interest" description="Disordered" evidence="1">
    <location>
        <begin position="1068"/>
        <end position="1090"/>
    </location>
</feature>
<feature type="compositionally biased region" description="Polar residues" evidence="1">
    <location>
        <begin position="1077"/>
        <end position="1090"/>
    </location>
</feature>
<feature type="compositionally biased region" description="Polar residues" evidence="1">
    <location>
        <begin position="2488"/>
        <end position="2502"/>
    </location>
</feature>
<gene>
    <name evidence="2" type="ORF">ECPE_LOCUS7919</name>
</gene>
<feature type="region of interest" description="Disordered" evidence="1">
    <location>
        <begin position="2488"/>
        <end position="2508"/>
    </location>
</feature>
<feature type="region of interest" description="Disordered" evidence="1">
    <location>
        <begin position="601"/>
        <end position="630"/>
    </location>
</feature>
<feature type="compositionally biased region" description="Basic and acidic residues" evidence="1">
    <location>
        <begin position="1505"/>
        <end position="1517"/>
    </location>
</feature>
<feature type="compositionally biased region" description="Basic and acidic residues" evidence="1">
    <location>
        <begin position="1349"/>
        <end position="1360"/>
    </location>
</feature>
<feature type="region of interest" description="Disordered" evidence="1">
    <location>
        <begin position="1411"/>
        <end position="1643"/>
    </location>
</feature>
<feature type="compositionally biased region" description="Basic and acidic residues" evidence="1">
    <location>
        <begin position="978"/>
        <end position="991"/>
    </location>
</feature>
<feature type="region of interest" description="Disordered" evidence="1">
    <location>
        <begin position="9"/>
        <end position="42"/>
    </location>
</feature>
<feature type="compositionally biased region" description="Polar residues" evidence="1">
    <location>
        <begin position="1479"/>
        <end position="1493"/>
    </location>
</feature>
<feature type="region of interest" description="Disordered" evidence="1">
    <location>
        <begin position="242"/>
        <end position="265"/>
    </location>
</feature>
<feature type="compositionally biased region" description="Polar residues" evidence="1">
    <location>
        <begin position="242"/>
        <end position="258"/>
    </location>
</feature>
<feature type="compositionally biased region" description="Basic and acidic residues" evidence="1">
    <location>
        <begin position="2001"/>
        <end position="2015"/>
    </location>
</feature>
<feature type="region of interest" description="Disordered" evidence="1">
    <location>
        <begin position="286"/>
        <end position="318"/>
    </location>
</feature>
<protein>
    <submittedName>
        <fullName evidence="4">RING-type domain-containing protein</fullName>
    </submittedName>
</protein>
<accession>A0A183ALT4</accession>
<reference evidence="4" key="1">
    <citation type="submission" date="2016-06" db="UniProtKB">
        <authorList>
            <consortium name="WormBaseParasite"/>
        </authorList>
    </citation>
    <scope>IDENTIFICATION</scope>
</reference>
<dbReference type="WBParaSite" id="ECPE_0000794001-mRNA-1">
    <property type="protein sequence ID" value="ECPE_0000794001-mRNA-1"/>
    <property type="gene ID" value="ECPE_0000794001"/>
</dbReference>
<feature type="compositionally biased region" description="Low complexity" evidence="1">
    <location>
        <begin position="300"/>
        <end position="318"/>
    </location>
</feature>
<feature type="region of interest" description="Disordered" evidence="1">
    <location>
        <begin position="409"/>
        <end position="437"/>
    </location>
</feature>
<feature type="compositionally biased region" description="Basic and acidic residues" evidence="1">
    <location>
        <begin position="1456"/>
        <end position="1466"/>
    </location>
</feature>
<feature type="compositionally biased region" description="Polar residues" evidence="1">
    <location>
        <begin position="616"/>
        <end position="630"/>
    </location>
</feature>
<organism evidence="4">
    <name type="scientific">Echinostoma caproni</name>
    <dbReference type="NCBI Taxonomy" id="27848"/>
    <lineage>
        <taxon>Eukaryota</taxon>
        <taxon>Metazoa</taxon>
        <taxon>Spiralia</taxon>
        <taxon>Lophotrochozoa</taxon>
        <taxon>Platyhelminthes</taxon>
        <taxon>Trematoda</taxon>
        <taxon>Digenea</taxon>
        <taxon>Plagiorchiida</taxon>
        <taxon>Echinostomata</taxon>
        <taxon>Echinostomatoidea</taxon>
        <taxon>Echinostomatidae</taxon>
        <taxon>Echinostoma</taxon>
    </lineage>
</organism>
<dbReference type="EMBL" id="UZAN01045274">
    <property type="protein sequence ID" value="VDP82348.1"/>
    <property type="molecule type" value="Genomic_DNA"/>
</dbReference>
<feature type="compositionally biased region" description="Basic and acidic residues" evidence="1">
    <location>
        <begin position="2044"/>
        <end position="2053"/>
    </location>
</feature>
<feature type="compositionally biased region" description="Basic and acidic residues" evidence="1">
    <location>
        <begin position="423"/>
        <end position="436"/>
    </location>
</feature>
<feature type="region of interest" description="Disordered" evidence="1">
    <location>
        <begin position="950"/>
        <end position="1024"/>
    </location>
</feature>
<reference evidence="2 3" key="2">
    <citation type="submission" date="2018-11" db="EMBL/GenBank/DDBJ databases">
        <authorList>
            <consortium name="Pathogen Informatics"/>
        </authorList>
    </citation>
    <scope>NUCLEOTIDE SEQUENCE [LARGE SCALE GENOMIC DNA]</scope>
    <source>
        <strain evidence="2 3">Egypt</strain>
    </source>
</reference>
<feature type="compositionally biased region" description="Polar residues" evidence="1">
    <location>
        <begin position="1613"/>
        <end position="1626"/>
    </location>
</feature>
<feature type="region of interest" description="Disordered" evidence="1">
    <location>
        <begin position="821"/>
        <end position="861"/>
    </location>
</feature>
<feature type="compositionally biased region" description="Polar residues" evidence="1">
    <location>
        <begin position="1001"/>
        <end position="1012"/>
    </location>
</feature>
<keyword evidence="3" id="KW-1185">Reference proteome</keyword>
<feature type="compositionally biased region" description="Polar residues" evidence="1">
    <location>
        <begin position="287"/>
        <end position="299"/>
    </location>
</feature>
<evidence type="ECO:0000313" key="3">
    <source>
        <dbReference type="Proteomes" id="UP000272942"/>
    </source>
</evidence>
<feature type="compositionally biased region" description="Basic and acidic residues" evidence="1">
    <location>
        <begin position="1539"/>
        <end position="1548"/>
    </location>
</feature>
<feature type="compositionally biased region" description="Polar residues" evidence="1">
    <location>
        <begin position="411"/>
        <end position="420"/>
    </location>
</feature>